<dbReference type="EC" id="2.1.1.37" evidence="1"/>
<dbReference type="AlphaFoldDB" id="A0A9W5B7Q7"/>
<dbReference type="InterPro" id="IPR029063">
    <property type="entry name" value="SAM-dependent_MTases_sf"/>
</dbReference>
<dbReference type="InterPro" id="IPR001525">
    <property type="entry name" value="C5_MeTfrase"/>
</dbReference>
<dbReference type="EMBL" id="FBVY01000047">
    <property type="protein sequence ID" value="CUX03428.1"/>
    <property type="molecule type" value="Genomic_DNA"/>
</dbReference>
<evidence type="ECO:0000256" key="4">
    <source>
        <dbReference type="ARBA" id="ARBA00022691"/>
    </source>
</evidence>
<organism evidence="9 10">
    <name type="scientific">Agrobacterium genomosp. 2 str. CFBP 5494</name>
    <dbReference type="NCBI Taxonomy" id="1183436"/>
    <lineage>
        <taxon>Bacteria</taxon>
        <taxon>Pseudomonadati</taxon>
        <taxon>Pseudomonadota</taxon>
        <taxon>Alphaproteobacteria</taxon>
        <taxon>Hyphomicrobiales</taxon>
        <taxon>Rhizobiaceae</taxon>
        <taxon>Rhizobium/Agrobacterium group</taxon>
        <taxon>Agrobacterium</taxon>
        <taxon>Agrobacterium tumefaciens complex</taxon>
    </lineage>
</organism>
<evidence type="ECO:0000256" key="3">
    <source>
        <dbReference type="ARBA" id="ARBA00022679"/>
    </source>
</evidence>
<dbReference type="Gene3D" id="3.90.120.10">
    <property type="entry name" value="DNA Methylase, subunit A, domain 2"/>
    <property type="match status" value="1"/>
</dbReference>
<keyword evidence="4 7" id="KW-0949">S-adenosyl-L-methionine</keyword>
<dbReference type="Proteomes" id="UP000191933">
    <property type="component" value="Unassembled WGS sequence"/>
</dbReference>
<dbReference type="PRINTS" id="PR00105">
    <property type="entry name" value="C5METTRFRASE"/>
</dbReference>
<keyword evidence="2 7" id="KW-0489">Methyltransferase</keyword>
<evidence type="ECO:0000256" key="8">
    <source>
        <dbReference type="SAM" id="MobiDB-lite"/>
    </source>
</evidence>
<dbReference type="SUPFAM" id="SSF53335">
    <property type="entry name" value="S-adenosyl-L-methionine-dependent methyltransferases"/>
    <property type="match status" value="1"/>
</dbReference>
<dbReference type="Gene3D" id="3.40.50.150">
    <property type="entry name" value="Vaccinia Virus protein VP39"/>
    <property type="match status" value="1"/>
</dbReference>
<evidence type="ECO:0000256" key="1">
    <source>
        <dbReference type="ARBA" id="ARBA00011975"/>
    </source>
</evidence>
<evidence type="ECO:0000256" key="2">
    <source>
        <dbReference type="ARBA" id="ARBA00022603"/>
    </source>
</evidence>
<evidence type="ECO:0000313" key="10">
    <source>
        <dbReference type="Proteomes" id="UP000191933"/>
    </source>
</evidence>
<dbReference type="PROSITE" id="PS51679">
    <property type="entry name" value="SAM_MT_C5"/>
    <property type="match status" value="1"/>
</dbReference>
<feature type="region of interest" description="Disordered" evidence="8">
    <location>
        <begin position="425"/>
        <end position="446"/>
    </location>
</feature>
<evidence type="ECO:0000256" key="6">
    <source>
        <dbReference type="ARBA" id="ARBA00047422"/>
    </source>
</evidence>
<comment type="similarity">
    <text evidence="7">Belongs to the class I-like SAM-binding methyltransferase superfamily. C5-methyltransferase family.</text>
</comment>
<dbReference type="InterPro" id="IPR050750">
    <property type="entry name" value="C5-MTase"/>
</dbReference>
<feature type="active site" evidence="7">
    <location>
        <position position="76"/>
    </location>
</feature>
<reference evidence="9 10" key="1">
    <citation type="submission" date="2016-01" db="EMBL/GenBank/DDBJ databases">
        <authorList>
            <person name="Regsiter A."/>
            <person name="william w."/>
        </authorList>
    </citation>
    <scope>NUCLEOTIDE SEQUENCE [LARGE SCALE GENOMIC DNA]</scope>
    <source>
        <strain evidence="9 10">CFBP 5494</strain>
    </source>
</reference>
<keyword evidence="5" id="KW-0680">Restriction system</keyword>
<proteinExistence type="inferred from homology"/>
<protein>
    <recommendedName>
        <fullName evidence="1">DNA (cytosine-5-)-methyltransferase</fullName>
        <ecNumber evidence="1">2.1.1.37</ecNumber>
    </recommendedName>
</protein>
<feature type="region of interest" description="Disordered" evidence="8">
    <location>
        <begin position="214"/>
        <end position="235"/>
    </location>
</feature>
<dbReference type="Pfam" id="PF00145">
    <property type="entry name" value="DNA_methylase"/>
    <property type="match status" value="2"/>
</dbReference>
<accession>A0A9W5B7Q7</accession>
<gene>
    <name evidence="9" type="ORF">AGR2A_pb10158</name>
</gene>
<evidence type="ECO:0000256" key="5">
    <source>
        <dbReference type="ARBA" id="ARBA00022747"/>
    </source>
</evidence>
<dbReference type="GO" id="GO:0009307">
    <property type="term" value="P:DNA restriction-modification system"/>
    <property type="evidence" value="ECO:0007669"/>
    <property type="project" value="UniProtKB-KW"/>
</dbReference>
<sequence length="446" mass="49954">MRVVDFFCGAGGMSCGLYQAGMKPVAGFDISEAALAVYAQNLWVDHGRMGSISDFAKIVPQLLRLKPTLIAGGPPCQDFSAAGQRTEGERADRTRDFAYAIALVQPEWFIFENVKEAPDSNSYRDARIVWKAHGYGLTEVQLDASHYGVPQRRRRFFCIGRKHEVDGFLEQDILAAASARPMTLKDAFGDRVADAIYVYPRSLERRRLWETSEPGPTVRSTYARGKPRHYKGHPKDAAGEVTYLDRQMVADIQGFPPEWDWSGQKAADVNLMIANAVPPPLARALGQVIMARHDGKSVPPMAEGFPEYLAAQGLEDASVRNVVSRLKRARNLLNGRDYADIELAVREIEKAPGFERLGTKQRSDLRSALRLYAEFTRKPDGPRESPRAMWTRVRMEKRTLSPAGYMARIRPSHLPHARKITLDGGSGWRSADIDHDDDALREREDS</sequence>
<dbReference type="PANTHER" id="PTHR46098:SF1">
    <property type="entry name" value="TRNA (CYTOSINE(38)-C(5))-METHYLTRANSFERASE"/>
    <property type="match status" value="1"/>
</dbReference>
<evidence type="ECO:0000256" key="7">
    <source>
        <dbReference type="PROSITE-ProRule" id="PRU01016"/>
    </source>
</evidence>
<keyword evidence="10" id="KW-1185">Reference proteome</keyword>
<evidence type="ECO:0000313" key="9">
    <source>
        <dbReference type="EMBL" id="CUX03428.1"/>
    </source>
</evidence>
<keyword evidence="3 7" id="KW-0808">Transferase</keyword>
<dbReference type="RefSeq" id="WP_080823726.1">
    <property type="nucleotide sequence ID" value="NZ_LT009721.1"/>
</dbReference>
<name>A0A9W5B7Q7_9HYPH</name>
<dbReference type="PANTHER" id="PTHR46098">
    <property type="entry name" value="TRNA (CYTOSINE(38)-C(5))-METHYLTRANSFERASE"/>
    <property type="match status" value="1"/>
</dbReference>
<dbReference type="GO" id="GO:0003886">
    <property type="term" value="F:DNA (cytosine-5-)-methyltransferase activity"/>
    <property type="evidence" value="ECO:0007669"/>
    <property type="project" value="UniProtKB-EC"/>
</dbReference>
<comment type="catalytic activity">
    <reaction evidence="6">
        <text>a 2'-deoxycytidine in DNA + S-adenosyl-L-methionine = a 5-methyl-2'-deoxycytidine in DNA + S-adenosyl-L-homocysteine + H(+)</text>
        <dbReference type="Rhea" id="RHEA:13681"/>
        <dbReference type="Rhea" id="RHEA-COMP:11369"/>
        <dbReference type="Rhea" id="RHEA-COMP:11370"/>
        <dbReference type="ChEBI" id="CHEBI:15378"/>
        <dbReference type="ChEBI" id="CHEBI:57856"/>
        <dbReference type="ChEBI" id="CHEBI:59789"/>
        <dbReference type="ChEBI" id="CHEBI:85452"/>
        <dbReference type="ChEBI" id="CHEBI:85454"/>
        <dbReference type="EC" id="2.1.1.37"/>
    </reaction>
</comment>
<comment type="caution">
    <text evidence="9">The sequence shown here is derived from an EMBL/GenBank/DDBJ whole genome shotgun (WGS) entry which is preliminary data.</text>
</comment>
<dbReference type="GO" id="GO:0032259">
    <property type="term" value="P:methylation"/>
    <property type="evidence" value="ECO:0007669"/>
    <property type="project" value="UniProtKB-KW"/>
</dbReference>